<dbReference type="Proteomes" id="UP000254821">
    <property type="component" value="Unassembled WGS sequence"/>
</dbReference>
<evidence type="ECO:0000313" key="1">
    <source>
        <dbReference type="EMBL" id="STQ79925.1"/>
    </source>
</evidence>
<protein>
    <submittedName>
        <fullName evidence="1">Uncharacterized protein</fullName>
    </submittedName>
</protein>
<dbReference type="AlphaFoldDB" id="A0A377PHY6"/>
<sequence length="102" mass="11660">MPETQREMMTDKTLANTMAAAKAIAANQKGRKAARKESHQQNEAIERLARKYAYLKRRRDADLPATSDFSNELHTGRVSDALDAVLKRQPEKRYWVPEGFRG</sequence>
<accession>A0A377PHY6</accession>
<dbReference type="EMBL" id="UGHP01000001">
    <property type="protein sequence ID" value="STQ79925.1"/>
    <property type="molecule type" value="Genomic_DNA"/>
</dbReference>
<dbReference type="RefSeq" id="WP_226929939.1">
    <property type="nucleotide sequence ID" value="NZ_CALJTU010000128.1"/>
</dbReference>
<reference evidence="1 2" key="1">
    <citation type="submission" date="2018-06" db="EMBL/GenBank/DDBJ databases">
        <authorList>
            <consortium name="Pathogen Informatics"/>
            <person name="Doyle S."/>
        </authorList>
    </citation>
    <scope>NUCLEOTIDE SEQUENCE [LARGE SCALE GENOMIC DNA]</scope>
    <source>
        <strain evidence="1 2">NCTC8105</strain>
    </source>
</reference>
<organism evidence="1 2">
    <name type="scientific">Hafnia alvei</name>
    <dbReference type="NCBI Taxonomy" id="569"/>
    <lineage>
        <taxon>Bacteria</taxon>
        <taxon>Pseudomonadati</taxon>
        <taxon>Pseudomonadota</taxon>
        <taxon>Gammaproteobacteria</taxon>
        <taxon>Enterobacterales</taxon>
        <taxon>Hafniaceae</taxon>
        <taxon>Hafnia</taxon>
    </lineage>
</organism>
<proteinExistence type="predicted"/>
<name>A0A377PHY6_HAFAL</name>
<gene>
    <name evidence="1" type="ORF">NCTC8105_02029</name>
</gene>
<evidence type="ECO:0000313" key="2">
    <source>
        <dbReference type="Proteomes" id="UP000254821"/>
    </source>
</evidence>